<dbReference type="Proteomes" id="UP000005317">
    <property type="component" value="Unassembled WGS sequence"/>
</dbReference>
<proteinExistence type="predicted"/>
<keyword evidence="2" id="KW-1185">Reference proteome</keyword>
<evidence type="ECO:0000313" key="1">
    <source>
        <dbReference type="EMBL" id="EIJ34707.1"/>
    </source>
</evidence>
<dbReference type="Gene3D" id="1.10.1220.10">
    <property type="entry name" value="Met repressor-like"/>
    <property type="match status" value="1"/>
</dbReference>
<dbReference type="InterPro" id="IPR010985">
    <property type="entry name" value="Ribbon_hlx_hlx"/>
</dbReference>
<dbReference type="InterPro" id="IPR013321">
    <property type="entry name" value="Arc_rbn_hlx_hlx"/>
</dbReference>
<accession>A0A656HE67</accession>
<dbReference type="RefSeq" id="WP_002708631.1">
    <property type="nucleotide sequence ID" value="NZ_JH651384.1"/>
</dbReference>
<name>A0A656HE67_THINJ</name>
<organism evidence="1 2">
    <name type="scientific">Thiothrix nivea (strain ATCC 35100 / DSM 5205 / JP2)</name>
    <dbReference type="NCBI Taxonomy" id="870187"/>
    <lineage>
        <taxon>Bacteria</taxon>
        <taxon>Pseudomonadati</taxon>
        <taxon>Pseudomonadota</taxon>
        <taxon>Gammaproteobacteria</taxon>
        <taxon>Thiotrichales</taxon>
        <taxon>Thiotrichaceae</taxon>
        <taxon>Thiothrix</taxon>
    </lineage>
</organism>
<reference evidence="2" key="1">
    <citation type="journal article" date="2011" name="Stand. Genomic Sci.">
        <title>Genome sequence of the filamentous, gliding Thiothrix nivea neotype strain (JP2(T)).</title>
        <authorList>
            <person name="Lapidus A."/>
            <person name="Nolan M."/>
            <person name="Lucas S."/>
            <person name="Glavina Del Rio T."/>
            <person name="Tice H."/>
            <person name="Cheng J.F."/>
            <person name="Tapia R."/>
            <person name="Han C."/>
            <person name="Goodwin L."/>
            <person name="Pitluck S."/>
            <person name="Liolios K."/>
            <person name="Pagani I."/>
            <person name="Ivanova N."/>
            <person name="Huntemann M."/>
            <person name="Mavromatis K."/>
            <person name="Mikhailova N."/>
            <person name="Pati A."/>
            <person name="Chen A."/>
            <person name="Palaniappan K."/>
            <person name="Land M."/>
            <person name="Brambilla E.M."/>
            <person name="Rohde M."/>
            <person name="Abt B."/>
            <person name="Verbarg S."/>
            <person name="Goker M."/>
            <person name="Bristow J."/>
            <person name="Eisen J.A."/>
            <person name="Markowitz V."/>
            <person name="Hugenholtz P."/>
            <person name="Kyrpides N.C."/>
            <person name="Klenk H.P."/>
            <person name="Woyke T."/>
        </authorList>
    </citation>
    <scope>NUCLEOTIDE SEQUENCE [LARGE SCALE GENOMIC DNA]</scope>
    <source>
        <strain evidence="2">ATCC 35100 / DSM 5205 / JP2</strain>
    </source>
</reference>
<evidence type="ECO:0000313" key="2">
    <source>
        <dbReference type="Proteomes" id="UP000005317"/>
    </source>
</evidence>
<dbReference type="GO" id="GO:0006355">
    <property type="term" value="P:regulation of DNA-templated transcription"/>
    <property type="evidence" value="ECO:0007669"/>
    <property type="project" value="InterPro"/>
</dbReference>
<gene>
    <name evidence="1" type="ORF">Thini_2140</name>
</gene>
<dbReference type="SUPFAM" id="SSF47598">
    <property type="entry name" value="Ribbon-helix-helix"/>
    <property type="match status" value="1"/>
</dbReference>
<sequence precursor="true">MEENKRFSIGLSASLYAWLKQQADKNHRSMSGQVNDFLEKMKEADEQKQQKAT</sequence>
<dbReference type="AlphaFoldDB" id="A0A656HE67"/>
<dbReference type="EMBL" id="JH651384">
    <property type="protein sequence ID" value="EIJ34707.1"/>
    <property type="molecule type" value="Genomic_DNA"/>
</dbReference>
<protein>
    <submittedName>
        <fullName evidence="1">Uncharacterized protein</fullName>
    </submittedName>
</protein>